<gene>
    <name evidence="7" type="ORF">CLV42_103542</name>
</gene>
<accession>A0A2P8GHV6</accession>
<dbReference type="OrthoDB" id="668792at2"/>
<sequence>MIKNQPQDDQQLIISIREGGIKALAALHKRFYKILLYHAKAILLNREDGEDVVNELFFSLLKRKEDINITRDVKAYLVRAVKNRCITFIGSANREKEILKGYRQTITEYVPATSRMEDAETYRELLKAINSLPPQMKMAIELCYLQEMKKKEVARIMKISPQSVTKYASEGLKRLAKFNSLKML</sequence>
<keyword evidence="2" id="KW-0805">Transcription regulation</keyword>
<dbReference type="InterPro" id="IPR039425">
    <property type="entry name" value="RNA_pol_sigma-70-like"/>
</dbReference>
<dbReference type="AlphaFoldDB" id="A0A2P8GHV6"/>
<proteinExistence type="inferred from homology"/>
<evidence type="ECO:0000256" key="3">
    <source>
        <dbReference type="ARBA" id="ARBA00023082"/>
    </source>
</evidence>
<dbReference type="PANTHER" id="PTHR43133:SF46">
    <property type="entry name" value="RNA POLYMERASE SIGMA-70 FACTOR ECF SUBFAMILY"/>
    <property type="match status" value="1"/>
</dbReference>
<keyword evidence="3" id="KW-0731">Sigma factor</keyword>
<feature type="domain" description="RNA polymerase sigma-70 region 2" evidence="5">
    <location>
        <begin position="28"/>
        <end position="94"/>
    </location>
</feature>
<evidence type="ECO:0000313" key="7">
    <source>
        <dbReference type="EMBL" id="PSL33559.1"/>
    </source>
</evidence>
<feature type="domain" description="RNA polymerase sigma factor 70 region 4 type 2" evidence="6">
    <location>
        <begin position="123"/>
        <end position="175"/>
    </location>
</feature>
<dbReference type="InterPro" id="IPR013324">
    <property type="entry name" value="RNA_pol_sigma_r3/r4-like"/>
</dbReference>
<keyword evidence="8" id="KW-1185">Reference proteome</keyword>
<dbReference type="InterPro" id="IPR007627">
    <property type="entry name" value="RNA_pol_sigma70_r2"/>
</dbReference>
<evidence type="ECO:0000256" key="1">
    <source>
        <dbReference type="ARBA" id="ARBA00010641"/>
    </source>
</evidence>
<dbReference type="PANTHER" id="PTHR43133">
    <property type="entry name" value="RNA POLYMERASE ECF-TYPE SIGMA FACTO"/>
    <property type="match status" value="1"/>
</dbReference>
<dbReference type="GO" id="GO:0003677">
    <property type="term" value="F:DNA binding"/>
    <property type="evidence" value="ECO:0007669"/>
    <property type="project" value="InterPro"/>
</dbReference>
<name>A0A2P8GHV6_9BACT</name>
<dbReference type="GO" id="GO:0006352">
    <property type="term" value="P:DNA-templated transcription initiation"/>
    <property type="evidence" value="ECO:0007669"/>
    <property type="project" value="InterPro"/>
</dbReference>
<evidence type="ECO:0000313" key="8">
    <source>
        <dbReference type="Proteomes" id="UP000240978"/>
    </source>
</evidence>
<dbReference type="RefSeq" id="WP_106601854.1">
    <property type="nucleotide sequence ID" value="NZ_PYGK01000003.1"/>
</dbReference>
<evidence type="ECO:0000259" key="5">
    <source>
        <dbReference type="Pfam" id="PF04542"/>
    </source>
</evidence>
<dbReference type="SUPFAM" id="SSF88659">
    <property type="entry name" value="Sigma3 and sigma4 domains of RNA polymerase sigma factors"/>
    <property type="match status" value="1"/>
</dbReference>
<evidence type="ECO:0000259" key="6">
    <source>
        <dbReference type="Pfam" id="PF08281"/>
    </source>
</evidence>
<dbReference type="InterPro" id="IPR014284">
    <property type="entry name" value="RNA_pol_sigma-70_dom"/>
</dbReference>
<dbReference type="EMBL" id="PYGK01000003">
    <property type="protein sequence ID" value="PSL33559.1"/>
    <property type="molecule type" value="Genomic_DNA"/>
</dbReference>
<dbReference type="Pfam" id="PF04542">
    <property type="entry name" value="Sigma70_r2"/>
    <property type="match status" value="1"/>
</dbReference>
<dbReference type="Gene3D" id="1.10.10.10">
    <property type="entry name" value="Winged helix-like DNA-binding domain superfamily/Winged helix DNA-binding domain"/>
    <property type="match status" value="1"/>
</dbReference>
<comment type="similarity">
    <text evidence="1">Belongs to the sigma-70 factor family. ECF subfamily.</text>
</comment>
<reference evidence="7 8" key="1">
    <citation type="submission" date="2018-03" db="EMBL/GenBank/DDBJ databases">
        <title>Genomic Encyclopedia of Archaeal and Bacterial Type Strains, Phase II (KMG-II): from individual species to whole genera.</title>
        <authorList>
            <person name="Goeker M."/>
        </authorList>
    </citation>
    <scope>NUCLEOTIDE SEQUENCE [LARGE SCALE GENOMIC DNA]</scope>
    <source>
        <strain evidence="7 8">DSM 18107</strain>
    </source>
</reference>
<dbReference type="InterPro" id="IPR013325">
    <property type="entry name" value="RNA_pol_sigma_r2"/>
</dbReference>
<dbReference type="Pfam" id="PF08281">
    <property type="entry name" value="Sigma70_r4_2"/>
    <property type="match status" value="1"/>
</dbReference>
<dbReference type="InterPro" id="IPR036388">
    <property type="entry name" value="WH-like_DNA-bd_sf"/>
</dbReference>
<dbReference type="NCBIfam" id="TIGR02937">
    <property type="entry name" value="sigma70-ECF"/>
    <property type="match status" value="1"/>
</dbReference>
<protein>
    <submittedName>
        <fullName evidence="7">RNA polymerase sigma-70 factor (ECF subfamily)</fullName>
    </submittedName>
</protein>
<dbReference type="Gene3D" id="1.10.1740.10">
    <property type="match status" value="1"/>
</dbReference>
<organism evidence="7 8">
    <name type="scientific">Chitinophaga ginsengisoli</name>
    <dbReference type="NCBI Taxonomy" id="363837"/>
    <lineage>
        <taxon>Bacteria</taxon>
        <taxon>Pseudomonadati</taxon>
        <taxon>Bacteroidota</taxon>
        <taxon>Chitinophagia</taxon>
        <taxon>Chitinophagales</taxon>
        <taxon>Chitinophagaceae</taxon>
        <taxon>Chitinophaga</taxon>
    </lineage>
</organism>
<dbReference type="GO" id="GO:0016987">
    <property type="term" value="F:sigma factor activity"/>
    <property type="evidence" value="ECO:0007669"/>
    <property type="project" value="UniProtKB-KW"/>
</dbReference>
<dbReference type="InterPro" id="IPR013249">
    <property type="entry name" value="RNA_pol_sigma70_r4_t2"/>
</dbReference>
<evidence type="ECO:0000256" key="2">
    <source>
        <dbReference type="ARBA" id="ARBA00023015"/>
    </source>
</evidence>
<keyword evidence="4" id="KW-0804">Transcription</keyword>
<dbReference type="SUPFAM" id="SSF88946">
    <property type="entry name" value="Sigma2 domain of RNA polymerase sigma factors"/>
    <property type="match status" value="1"/>
</dbReference>
<comment type="caution">
    <text evidence="7">The sequence shown here is derived from an EMBL/GenBank/DDBJ whole genome shotgun (WGS) entry which is preliminary data.</text>
</comment>
<dbReference type="Proteomes" id="UP000240978">
    <property type="component" value="Unassembled WGS sequence"/>
</dbReference>
<evidence type="ECO:0000256" key="4">
    <source>
        <dbReference type="ARBA" id="ARBA00023163"/>
    </source>
</evidence>